<dbReference type="AlphaFoldDB" id="Q5YSL6"/>
<dbReference type="STRING" id="247156.NFA_39770"/>
<dbReference type="KEGG" id="nfa:NFA_39770"/>
<keyword evidence="2" id="KW-1185">Reference proteome</keyword>
<proteinExistence type="predicted"/>
<name>Q5YSL6_NOCFA</name>
<dbReference type="HOGENOM" id="CLU_2899645_0_0_11"/>
<dbReference type="Proteomes" id="UP000006820">
    <property type="component" value="Chromosome"/>
</dbReference>
<evidence type="ECO:0000313" key="1">
    <source>
        <dbReference type="EMBL" id="BAD58825.1"/>
    </source>
</evidence>
<dbReference type="EMBL" id="AP006618">
    <property type="protein sequence ID" value="BAD58825.1"/>
    <property type="molecule type" value="Genomic_DNA"/>
</dbReference>
<accession>Q5YSL6</accession>
<reference evidence="1 2" key="1">
    <citation type="journal article" date="2004" name="Proc. Natl. Acad. Sci. U.S.A.">
        <title>The complete genomic sequence of Nocardia farcinica IFM 10152.</title>
        <authorList>
            <person name="Ishikawa J."/>
            <person name="Yamashita A."/>
            <person name="Mikami Y."/>
            <person name="Hoshino Y."/>
            <person name="Kurita H."/>
            <person name="Hotta K."/>
            <person name="Shiba T."/>
            <person name="Hattori M."/>
        </authorList>
    </citation>
    <scope>NUCLEOTIDE SEQUENCE [LARGE SCALE GENOMIC DNA]</scope>
    <source>
        <strain evidence="1 2">IFM 10152</strain>
    </source>
</reference>
<dbReference type="GeneID" id="61134646"/>
<sequence length="62" mass="6755">MIRTETGAQIGIELCRARVDGDTYAAVTIRNHAAEVTVALDRDELRTLIGDGVRAWGELGQE</sequence>
<organism evidence="1 2">
    <name type="scientific">Nocardia farcinica (strain IFM 10152)</name>
    <dbReference type="NCBI Taxonomy" id="247156"/>
    <lineage>
        <taxon>Bacteria</taxon>
        <taxon>Bacillati</taxon>
        <taxon>Actinomycetota</taxon>
        <taxon>Actinomycetes</taxon>
        <taxon>Mycobacteriales</taxon>
        <taxon>Nocardiaceae</taxon>
        <taxon>Nocardia</taxon>
    </lineage>
</organism>
<gene>
    <name evidence="1" type="ordered locus">NFA_39770</name>
</gene>
<dbReference type="OrthoDB" id="370326at2"/>
<protein>
    <submittedName>
        <fullName evidence="1">Uncharacterized protein</fullName>
    </submittedName>
</protein>
<dbReference type="RefSeq" id="WP_011210510.1">
    <property type="nucleotide sequence ID" value="NC_006361.1"/>
</dbReference>
<evidence type="ECO:0000313" key="2">
    <source>
        <dbReference type="Proteomes" id="UP000006820"/>
    </source>
</evidence>